<feature type="transmembrane region" description="Helical" evidence="9">
    <location>
        <begin position="873"/>
        <end position="892"/>
    </location>
</feature>
<feature type="transmembrane region" description="Helical" evidence="9">
    <location>
        <begin position="449"/>
        <end position="468"/>
    </location>
</feature>
<feature type="transmembrane region" description="Helical" evidence="9">
    <location>
        <begin position="535"/>
        <end position="555"/>
    </location>
</feature>
<keyword evidence="7 9" id="KW-0472">Membrane</keyword>
<dbReference type="SUPFAM" id="SSF82866">
    <property type="entry name" value="Multidrug efflux transporter AcrB transmembrane domain"/>
    <property type="match status" value="2"/>
</dbReference>
<evidence type="ECO:0000256" key="8">
    <source>
        <dbReference type="SAM" id="MobiDB-lite"/>
    </source>
</evidence>
<keyword evidence="11" id="KW-1185">Reference proteome</keyword>
<dbReference type="SUPFAM" id="SSF82714">
    <property type="entry name" value="Multidrug efflux transporter AcrB TolC docking domain, DN and DC subdomains"/>
    <property type="match status" value="2"/>
</dbReference>
<dbReference type="RefSeq" id="WP_099260811.1">
    <property type="nucleotide sequence ID" value="NZ_NIZW01000008.1"/>
</dbReference>
<dbReference type="PANTHER" id="PTHR32063:SF24">
    <property type="entry name" value="CATION EFFLUX SYSTEM (ACRB_ACRD_ACRF FAMILY)"/>
    <property type="match status" value="1"/>
</dbReference>
<dbReference type="Proteomes" id="UP000225740">
    <property type="component" value="Unassembled WGS sequence"/>
</dbReference>
<keyword evidence="5 9" id="KW-0812">Transmembrane</keyword>
<dbReference type="EMBL" id="NIZW01000008">
    <property type="protein sequence ID" value="PHQ35041.1"/>
    <property type="molecule type" value="Genomic_DNA"/>
</dbReference>
<dbReference type="InterPro" id="IPR004763">
    <property type="entry name" value="CusA-like"/>
</dbReference>
<keyword evidence="4" id="KW-1003">Cell membrane</keyword>
<evidence type="ECO:0000256" key="9">
    <source>
        <dbReference type="SAM" id="Phobius"/>
    </source>
</evidence>
<comment type="similarity">
    <text evidence="2">Belongs to the resistance-nodulation-cell division (RND) (TC 2.A.6) family.</text>
</comment>
<feature type="transmembrane region" description="Helical" evidence="9">
    <location>
        <begin position="925"/>
        <end position="949"/>
    </location>
</feature>
<dbReference type="GO" id="GO:0008324">
    <property type="term" value="F:monoatomic cation transmembrane transporter activity"/>
    <property type="evidence" value="ECO:0007669"/>
    <property type="project" value="InterPro"/>
</dbReference>
<organism evidence="10 11">
    <name type="scientific">Rhodopirellula bahusiensis</name>
    <dbReference type="NCBI Taxonomy" id="2014065"/>
    <lineage>
        <taxon>Bacteria</taxon>
        <taxon>Pseudomonadati</taxon>
        <taxon>Planctomycetota</taxon>
        <taxon>Planctomycetia</taxon>
        <taxon>Pirellulales</taxon>
        <taxon>Pirellulaceae</taxon>
        <taxon>Rhodopirellula</taxon>
    </lineage>
</organism>
<protein>
    <submittedName>
        <fullName evidence="10">CusA/CzcA family heavy metal efflux RND transporter</fullName>
    </submittedName>
</protein>
<accession>A0A2G1W7Q7</accession>
<evidence type="ECO:0000256" key="2">
    <source>
        <dbReference type="ARBA" id="ARBA00010942"/>
    </source>
</evidence>
<dbReference type="Gene3D" id="3.30.70.1440">
    <property type="entry name" value="Multidrug efflux transporter AcrB pore domain"/>
    <property type="match status" value="1"/>
</dbReference>
<sequence>MLNYLIDFSLKHRALVILAALLFAGVGVFSLQQLDIDAFPDTTPVQIQINTVAPSLASEEIERQITFPVEQAISGLPGLHELRSISKFGLSQVVVIFDDGIDIYFARQLINERLSTVELPDGIQRPQMGPVSTGLGEVFHYVLVYEGVDFSKVAQQERIKRMTELRTIHDWVVKPQLRSVRGVAEVNSWGGYEKQYQVRLQPDLLVKYGLTFEQVSEAIEANNENVGGGTVTDGSEMLLVHGVGRTVNLEEIKDVVITAKDGVPVRIRDVAEVEIGHEIRRGAVTANGRGEAVLGLGFMLMGENSHDVTWSIKEKIASIQETLPAGVRIQTVYDRTELIDHVIHTVQKNLFEGGLLVIAVLFIFLGNLRAGLIVAAAIPLSMLFAFSGMLKFGIAASLLSLGAIDFGLVVDSSVVMIENCVRHLAHNRDGKSRLEIIREAAIEVRKPTMFGELIIMIVYLPILTLEGIEGKLFRPMAITVIMALAGSMVLSLTLMPVLASLFLPKNVQEKEPLLIRVLKRLYAPVLRFTMHHKTFVIGAALLLLVSVFGLVAPNLGSEFVPRLSEGAITINVVRLAGTTLEESMRYNTQMEQVLLDKFPDEVSQVWSRIGTAEVATDPMGTELTDLFLTLHPREQWTRAETQEELVIKVQEELRDLPGPRLAMSQPIEMRMNEMISGVRSDVAAILYGDDLDLMVEKASEIEQALNAIPGSEDVKVEQVSGQPVLQIRVKQDEIARYGVSASTIMNLVRSLGSHHVGEVYEGQLRFPLIIRLPEKARANPDAIRQILVATPSGERIPLSRLATIEKVEGPNTIKRDWYQRRITIEANVRGRDLGSFVAEAQRTIDEKVQLPPGRYRVEWGGQFENLQRAQLRLMIVVPIALLMILSLLYATYRNWVDSLRVFTGVPFAWIGGVLALWVRDMPFSISAAVGFIALSGVAVLDDMLLVSTIRQLRRRGRSLDEAVEEAAMTRLRPILMTTLVASLGFVPMAFSTGMGAEVQRPLATVVIGGVCSAMIMSLLVLRVLYVVFNLPVEKFDGDGGDDDGHQLKPNDPTDPESEQPSDSDETFESQKLPERLTV</sequence>
<reference evidence="10 11" key="1">
    <citation type="submission" date="2017-06" db="EMBL/GenBank/DDBJ databases">
        <title>Description of Rhodopirellula bahusiensis sp. nov.</title>
        <authorList>
            <person name="Kizina J."/>
            <person name="Harder J."/>
        </authorList>
    </citation>
    <scope>NUCLEOTIDE SEQUENCE [LARGE SCALE GENOMIC DNA]</scope>
    <source>
        <strain evidence="10 11">SWK21</strain>
    </source>
</reference>
<feature type="transmembrane region" description="Helical" evidence="9">
    <location>
        <begin position="1002"/>
        <end position="1028"/>
    </location>
</feature>
<evidence type="ECO:0000256" key="3">
    <source>
        <dbReference type="ARBA" id="ARBA00022448"/>
    </source>
</evidence>
<proteinExistence type="inferred from homology"/>
<dbReference type="NCBIfam" id="TIGR00914">
    <property type="entry name" value="2A0601"/>
    <property type="match status" value="1"/>
</dbReference>
<evidence type="ECO:0000256" key="7">
    <source>
        <dbReference type="ARBA" id="ARBA00023136"/>
    </source>
</evidence>
<dbReference type="PRINTS" id="PR00702">
    <property type="entry name" value="ACRIFLAVINRP"/>
</dbReference>
<dbReference type="Gene3D" id="3.30.70.1320">
    <property type="entry name" value="Multidrug efflux transporter AcrB pore domain like"/>
    <property type="match status" value="1"/>
</dbReference>
<evidence type="ECO:0000256" key="6">
    <source>
        <dbReference type="ARBA" id="ARBA00022989"/>
    </source>
</evidence>
<dbReference type="Gene3D" id="3.30.70.1430">
    <property type="entry name" value="Multidrug efflux transporter AcrB pore domain"/>
    <property type="match status" value="2"/>
</dbReference>
<name>A0A2G1W7Q7_9BACT</name>
<feature type="transmembrane region" description="Helical" evidence="9">
    <location>
        <begin position="390"/>
        <end position="409"/>
    </location>
</feature>
<comment type="caution">
    <text evidence="10">The sequence shown here is derived from an EMBL/GenBank/DDBJ whole genome shotgun (WGS) entry which is preliminary data.</text>
</comment>
<evidence type="ECO:0000313" key="10">
    <source>
        <dbReference type="EMBL" id="PHQ35041.1"/>
    </source>
</evidence>
<evidence type="ECO:0000256" key="5">
    <source>
        <dbReference type="ARBA" id="ARBA00022692"/>
    </source>
</evidence>
<gene>
    <name evidence="10" type="ORF">CEE69_11460</name>
</gene>
<evidence type="ECO:0000256" key="4">
    <source>
        <dbReference type="ARBA" id="ARBA00022475"/>
    </source>
</evidence>
<comment type="subcellular location">
    <subcellularLocation>
        <location evidence="1">Cell membrane</location>
        <topology evidence="1">Multi-pass membrane protein</topology>
    </subcellularLocation>
</comment>
<feature type="compositionally biased region" description="Basic and acidic residues" evidence="8">
    <location>
        <begin position="1036"/>
        <end position="1048"/>
    </location>
</feature>
<feature type="transmembrane region" description="Helical" evidence="9">
    <location>
        <begin position="969"/>
        <end position="990"/>
    </location>
</feature>
<feature type="transmembrane region" description="Helical" evidence="9">
    <location>
        <begin position="355"/>
        <end position="378"/>
    </location>
</feature>
<dbReference type="SUPFAM" id="SSF82693">
    <property type="entry name" value="Multidrug efflux transporter AcrB pore domain, PN1, PN2, PC1 and PC2 subdomains"/>
    <property type="match status" value="2"/>
</dbReference>
<dbReference type="InterPro" id="IPR027463">
    <property type="entry name" value="AcrB_DN_DC_subdom"/>
</dbReference>
<dbReference type="PANTHER" id="PTHR32063">
    <property type="match status" value="1"/>
</dbReference>
<feature type="transmembrane region" description="Helical" evidence="9">
    <location>
        <begin position="898"/>
        <end position="918"/>
    </location>
</feature>
<dbReference type="Gene3D" id="3.30.2090.10">
    <property type="entry name" value="Multidrug efflux transporter AcrB TolC docking domain, DN and DC subdomains"/>
    <property type="match status" value="2"/>
</dbReference>
<dbReference type="InterPro" id="IPR001036">
    <property type="entry name" value="Acrflvin-R"/>
</dbReference>
<keyword evidence="6 9" id="KW-1133">Transmembrane helix</keyword>
<dbReference type="OrthoDB" id="219750at2"/>
<evidence type="ECO:0000313" key="11">
    <source>
        <dbReference type="Proteomes" id="UP000225740"/>
    </source>
</evidence>
<feature type="compositionally biased region" description="Acidic residues" evidence="8">
    <location>
        <begin position="1053"/>
        <end position="1067"/>
    </location>
</feature>
<dbReference type="AlphaFoldDB" id="A0A2G1W7Q7"/>
<keyword evidence="3" id="KW-0813">Transport</keyword>
<dbReference type="GeneID" id="90608768"/>
<dbReference type="Gene3D" id="1.20.1640.10">
    <property type="entry name" value="Multidrug efflux transporter AcrB transmembrane domain"/>
    <property type="match status" value="2"/>
</dbReference>
<dbReference type="Pfam" id="PF00873">
    <property type="entry name" value="ACR_tran"/>
    <property type="match status" value="1"/>
</dbReference>
<feature type="region of interest" description="Disordered" evidence="8">
    <location>
        <begin position="1036"/>
        <end position="1078"/>
    </location>
</feature>
<dbReference type="GO" id="GO:0005886">
    <property type="term" value="C:plasma membrane"/>
    <property type="evidence" value="ECO:0007669"/>
    <property type="project" value="UniProtKB-SubCell"/>
</dbReference>
<dbReference type="GO" id="GO:0042910">
    <property type="term" value="F:xenobiotic transmembrane transporter activity"/>
    <property type="evidence" value="ECO:0007669"/>
    <property type="project" value="TreeGrafter"/>
</dbReference>
<evidence type="ECO:0000256" key="1">
    <source>
        <dbReference type="ARBA" id="ARBA00004651"/>
    </source>
</evidence>
<feature type="transmembrane region" description="Helical" evidence="9">
    <location>
        <begin position="480"/>
        <end position="503"/>
    </location>
</feature>